<evidence type="ECO:0008006" key="6">
    <source>
        <dbReference type="Google" id="ProtNLM"/>
    </source>
</evidence>
<dbReference type="SUPFAM" id="SSF52540">
    <property type="entry name" value="P-loop containing nucleoside triphosphate hydrolases"/>
    <property type="match status" value="1"/>
</dbReference>
<dbReference type="GO" id="GO:0003924">
    <property type="term" value="F:GTPase activity"/>
    <property type="evidence" value="ECO:0007669"/>
    <property type="project" value="TreeGrafter"/>
</dbReference>
<evidence type="ECO:0000256" key="3">
    <source>
        <dbReference type="ARBA" id="ARBA00023134"/>
    </source>
</evidence>
<organism evidence="4 5">
    <name type="scientific">Vitrella brassicaformis (strain CCMP3155)</name>
    <dbReference type="NCBI Taxonomy" id="1169540"/>
    <lineage>
        <taxon>Eukaryota</taxon>
        <taxon>Sar</taxon>
        <taxon>Alveolata</taxon>
        <taxon>Colpodellida</taxon>
        <taxon>Vitrellaceae</taxon>
        <taxon>Vitrella</taxon>
    </lineage>
</organism>
<keyword evidence="3" id="KW-0342">GTP-binding</keyword>
<dbReference type="InterPro" id="IPR027417">
    <property type="entry name" value="P-loop_NTPase"/>
</dbReference>
<dbReference type="PANTHER" id="PTHR11259">
    <property type="entry name" value="RAS-RELATED GTP BINDING RAG/GTR YEAST"/>
    <property type="match status" value="1"/>
</dbReference>
<accession>A0A0G4GDP1</accession>
<dbReference type="OMA" id="NCRTFQE"/>
<dbReference type="PANTHER" id="PTHR11259:SF2">
    <property type="entry name" value="GH16429P"/>
    <property type="match status" value="1"/>
</dbReference>
<dbReference type="EMBL" id="CDMY01000635">
    <property type="protein sequence ID" value="CEM27533.1"/>
    <property type="molecule type" value="Genomic_DNA"/>
</dbReference>
<dbReference type="GO" id="GO:0009267">
    <property type="term" value="P:cellular response to starvation"/>
    <property type="evidence" value="ECO:0007669"/>
    <property type="project" value="TreeGrafter"/>
</dbReference>
<sequence length="366" mass="41183">MAAPERIFADDESREIWLDDTPKILMVGLPKAGKTSIIRVIFHKTSPYETFELAPNRSFTIDVQRVATNNLIRFAIGDAPSGLIPDESQEKLVYSKTSALIVVISAQNEPYQAEIKHATEVITRAWNVNKNINFEVFIHKVDGDVFASSDGAKIDCQREIHTNLMEHLYERGLKEPNVTFNATSIYDHTVFEAFSRVVQRLIPQIPTLEQLLDLLVTTCRMEKAFLFDVVSKLFIATDTSSVDAHVYELCSDMIDVVIDVSCIYGSMSDSQYDAQSNCVINLDNNILLYLREVDRFLALVCVVREEYFDRQHMLDYNINVFKDALLNVFKYPPKRPNALTPGPQTDGVFHHSTSASASSASAAVTS</sequence>
<dbReference type="OrthoDB" id="26136at2759"/>
<keyword evidence="5" id="KW-1185">Reference proteome</keyword>
<dbReference type="VEuPathDB" id="CryptoDB:Vbra_17509"/>
<dbReference type="Proteomes" id="UP000041254">
    <property type="component" value="Unassembled WGS sequence"/>
</dbReference>
<dbReference type="InParanoid" id="A0A0G4GDP1"/>
<keyword evidence="2" id="KW-0547">Nucleotide-binding</keyword>
<dbReference type="AlphaFoldDB" id="A0A0G4GDP1"/>
<dbReference type="Pfam" id="PF04670">
    <property type="entry name" value="Gtr1_RagA"/>
    <property type="match status" value="1"/>
</dbReference>
<protein>
    <recommendedName>
        <fullName evidence="6">Ras-related GTP-binding protein</fullName>
    </recommendedName>
</protein>
<dbReference type="GO" id="GO:0005525">
    <property type="term" value="F:GTP binding"/>
    <property type="evidence" value="ECO:0007669"/>
    <property type="project" value="UniProtKB-KW"/>
</dbReference>
<dbReference type="GO" id="GO:0010507">
    <property type="term" value="P:negative regulation of autophagy"/>
    <property type="evidence" value="ECO:0007669"/>
    <property type="project" value="TreeGrafter"/>
</dbReference>
<dbReference type="STRING" id="1169540.A0A0G4GDP1"/>
<dbReference type="PhylomeDB" id="A0A0G4GDP1"/>
<gene>
    <name evidence="4" type="ORF">Vbra_17509</name>
</gene>
<proteinExistence type="inferred from homology"/>
<comment type="similarity">
    <text evidence="1">Belongs to the GTR/RAG GTP-binding protein family.</text>
</comment>
<evidence type="ECO:0000256" key="1">
    <source>
        <dbReference type="ARBA" id="ARBA00007756"/>
    </source>
</evidence>
<evidence type="ECO:0000313" key="4">
    <source>
        <dbReference type="EMBL" id="CEM27533.1"/>
    </source>
</evidence>
<reference evidence="4 5" key="1">
    <citation type="submission" date="2014-11" db="EMBL/GenBank/DDBJ databases">
        <authorList>
            <person name="Zhu J."/>
            <person name="Qi W."/>
            <person name="Song R."/>
        </authorList>
    </citation>
    <scope>NUCLEOTIDE SEQUENCE [LARGE SCALE GENOMIC DNA]</scope>
</reference>
<dbReference type="Gene3D" id="3.40.50.300">
    <property type="entry name" value="P-loop containing nucleotide triphosphate hydrolases"/>
    <property type="match status" value="1"/>
</dbReference>
<dbReference type="GO" id="GO:1904263">
    <property type="term" value="P:positive regulation of TORC1 signaling"/>
    <property type="evidence" value="ECO:0007669"/>
    <property type="project" value="TreeGrafter"/>
</dbReference>
<evidence type="ECO:0000313" key="5">
    <source>
        <dbReference type="Proteomes" id="UP000041254"/>
    </source>
</evidence>
<dbReference type="Gene3D" id="3.30.450.190">
    <property type="match status" value="1"/>
</dbReference>
<dbReference type="GO" id="GO:1990131">
    <property type="term" value="C:Gtr1-Gtr2 GTPase complex"/>
    <property type="evidence" value="ECO:0007669"/>
    <property type="project" value="TreeGrafter"/>
</dbReference>
<dbReference type="InterPro" id="IPR006762">
    <property type="entry name" value="Gtr1_RagA"/>
</dbReference>
<evidence type="ECO:0000256" key="2">
    <source>
        <dbReference type="ARBA" id="ARBA00022741"/>
    </source>
</evidence>
<name>A0A0G4GDP1_VITBC</name>
<dbReference type="GO" id="GO:0005634">
    <property type="term" value="C:nucleus"/>
    <property type="evidence" value="ECO:0007669"/>
    <property type="project" value="TreeGrafter"/>
</dbReference>
<dbReference type="GO" id="GO:0005764">
    <property type="term" value="C:lysosome"/>
    <property type="evidence" value="ECO:0007669"/>
    <property type="project" value="TreeGrafter"/>
</dbReference>